<protein>
    <submittedName>
        <fullName evidence="2">(California timema) hypothetical protein</fullName>
    </submittedName>
</protein>
<gene>
    <name evidence="2" type="ORF">TCMB3V08_LOCUS3789</name>
</gene>
<proteinExistence type="predicted"/>
<feature type="region of interest" description="Disordered" evidence="1">
    <location>
        <begin position="44"/>
        <end position="65"/>
    </location>
</feature>
<evidence type="ECO:0000256" key="1">
    <source>
        <dbReference type="SAM" id="MobiDB-lite"/>
    </source>
</evidence>
<sequence>MWQCNTGLIVFFLPSFESMKSLCDRFNRAIDSIVQLTGWARRFQGNRKRPHSERGKESSKPSQMLKQRVVGSLRKPSDSTALFVGTAVGSIRQALRLHGYVCWQGCGVNTPSPPTPRLSLLARLWGQYAKPSNSTAMFVGTAVGSIRQALHLHGSVRWQGCEVSTSSPPTPRLCSLARL</sequence>
<dbReference type="AlphaFoldDB" id="A0A7R9J222"/>
<accession>A0A7R9J222</accession>
<dbReference type="Gene3D" id="1.10.260.60">
    <property type="match status" value="1"/>
</dbReference>
<dbReference type="EMBL" id="OE180343">
    <property type="protein sequence ID" value="CAD7571104.1"/>
    <property type="molecule type" value="Genomic_DNA"/>
</dbReference>
<organism evidence="2">
    <name type="scientific">Timema californicum</name>
    <name type="common">California timema</name>
    <name type="synonym">Walking stick</name>
    <dbReference type="NCBI Taxonomy" id="61474"/>
    <lineage>
        <taxon>Eukaryota</taxon>
        <taxon>Metazoa</taxon>
        <taxon>Ecdysozoa</taxon>
        <taxon>Arthropoda</taxon>
        <taxon>Hexapoda</taxon>
        <taxon>Insecta</taxon>
        <taxon>Pterygota</taxon>
        <taxon>Neoptera</taxon>
        <taxon>Polyneoptera</taxon>
        <taxon>Phasmatodea</taxon>
        <taxon>Timematodea</taxon>
        <taxon>Timematoidea</taxon>
        <taxon>Timematidae</taxon>
        <taxon>Timema</taxon>
    </lineage>
</organism>
<evidence type="ECO:0000313" key="2">
    <source>
        <dbReference type="EMBL" id="CAD7571104.1"/>
    </source>
</evidence>
<reference evidence="2" key="1">
    <citation type="submission" date="2020-11" db="EMBL/GenBank/DDBJ databases">
        <authorList>
            <person name="Tran Van P."/>
        </authorList>
    </citation>
    <scope>NUCLEOTIDE SEQUENCE</scope>
</reference>
<name>A0A7R9J222_TIMCA</name>